<evidence type="ECO:0000313" key="1">
    <source>
        <dbReference type="EMBL" id="CAD1539332.1"/>
    </source>
</evidence>
<protein>
    <submittedName>
        <fullName evidence="1">Uncharacterized protein</fullName>
    </submittedName>
</protein>
<name>A0A6V7INI7_9HYME</name>
<sequence>MQDLMRSWFMEGNTFSKGGTPKMAIPKSYPQLSEPIHPQQLLSTSANPYSCYFGSRWATGDLNYPMTPLGLRQVLPFDELKP</sequence>
<organism evidence="1">
    <name type="scientific">Bracon brevicornis</name>
    <dbReference type="NCBI Taxonomy" id="1563983"/>
    <lineage>
        <taxon>Eukaryota</taxon>
        <taxon>Metazoa</taxon>
        <taxon>Ecdysozoa</taxon>
        <taxon>Arthropoda</taxon>
        <taxon>Hexapoda</taxon>
        <taxon>Insecta</taxon>
        <taxon>Pterygota</taxon>
        <taxon>Neoptera</taxon>
        <taxon>Endopterygota</taxon>
        <taxon>Hymenoptera</taxon>
        <taxon>Apocrita</taxon>
        <taxon>Ichneumonoidea</taxon>
        <taxon>Braconidae</taxon>
        <taxon>Braconinae</taxon>
        <taxon>Bracon</taxon>
    </lineage>
</organism>
<accession>A0A6V7INI7</accession>
<dbReference type="AlphaFoldDB" id="A0A6V7INI7"/>
<reference evidence="1" key="1">
    <citation type="submission" date="2020-07" db="EMBL/GenBank/DDBJ databases">
        <authorList>
            <person name="Ferguson B K."/>
        </authorList>
    </citation>
    <scope>NUCLEOTIDE SEQUENCE</scope>
    <source>
        <strain evidence="1">L06</strain>
    </source>
</reference>
<dbReference type="EMBL" id="CADCXW020000003">
    <property type="protein sequence ID" value="CAD1539332.1"/>
    <property type="molecule type" value="Genomic_DNA"/>
</dbReference>
<gene>
    <name evidence="1" type="ORF">BBRV_LOCUS25881</name>
</gene>
<proteinExistence type="predicted"/>